<dbReference type="SUPFAM" id="SSF52540">
    <property type="entry name" value="P-loop containing nucleoside triphosphate hydrolases"/>
    <property type="match status" value="1"/>
</dbReference>
<accession>A0ABV9QA10</accession>
<evidence type="ECO:0000256" key="6">
    <source>
        <dbReference type="ARBA" id="ARBA00022840"/>
    </source>
</evidence>
<evidence type="ECO:0000256" key="8">
    <source>
        <dbReference type="ARBA" id="ARBA00033408"/>
    </source>
</evidence>
<comment type="caution">
    <text evidence="11">The sequence shown here is derived from an EMBL/GenBank/DDBJ whole genome shotgun (WGS) entry which is preliminary data.</text>
</comment>
<dbReference type="NCBIfam" id="NF008121">
    <property type="entry name" value="PRK10869.1"/>
    <property type="match status" value="1"/>
</dbReference>
<gene>
    <name evidence="11" type="primary">recN</name>
    <name evidence="11" type="ORF">ACFO6X_01700</name>
</gene>
<comment type="similarity">
    <text evidence="2 9">Belongs to the RecN family.</text>
</comment>
<comment type="function">
    <text evidence="1 9">May be involved in recombinational repair of damaged DNA.</text>
</comment>
<keyword evidence="5 9" id="KW-0227">DNA damage</keyword>
<dbReference type="CDD" id="cd03241">
    <property type="entry name" value="ABC_RecN"/>
    <property type="match status" value="2"/>
</dbReference>
<dbReference type="PANTHER" id="PTHR11059:SF0">
    <property type="entry name" value="DNA REPAIR PROTEIN RECN"/>
    <property type="match status" value="1"/>
</dbReference>
<name>A0ABV9QA10_9BURK</name>
<dbReference type="InterPro" id="IPR027417">
    <property type="entry name" value="P-loop_NTPase"/>
</dbReference>
<dbReference type="EMBL" id="JBHSHJ010000001">
    <property type="protein sequence ID" value="MFC4787708.1"/>
    <property type="molecule type" value="Genomic_DNA"/>
</dbReference>
<dbReference type="Gene3D" id="3.40.50.300">
    <property type="entry name" value="P-loop containing nucleotide triphosphate hydrolases"/>
    <property type="match status" value="2"/>
</dbReference>
<keyword evidence="4" id="KW-0547">Nucleotide-binding</keyword>
<dbReference type="Proteomes" id="UP001596001">
    <property type="component" value="Unassembled WGS sequence"/>
</dbReference>
<dbReference type="RefSeq" id="WP_382429405.1">
    <property type="nucleotide sequence ID" value="NZ_JBHSHJ010000001.1"/>
</dbReference>
<evidence type="ECO:0000256" key="5">
    <source>
        <dbReference type="ARBA" id="ARBA00022763"/>
    </source>
</evidence>
<evidence type="ECO:0000259" key="10">
    <source>
        <dbReference type="Pfam" id="PF02463"/>
    </source>
</evidence>
<feature type="domain" description="RecF/RecN/SMC N-terminal" evidence="10">
    <location>
        <begin position="3"/>
        <end position="503"/>
    </location>
</feature>
<dbReference type="PIRSF" id="PIRSF003128">
    <property type="entry name" value="RecN"/>
    <property type="match status" value="1"/>
</dbReference>
<organism evidence="11 12">
    <name type="scientific">Giesbergeria sinuosa</name>
    <dbReference type="NCBI Taxonomy" id="80883"/>
    <lineage>
        <taxon>Bacteria</taxon>
        <taxon>Pseudomonadati</taxon>
        <taxon>Pseudomonadota</taxon>
        <taxon>Betaproteobacteria</taxon>
        <taxon>Burkholderiales</taxon>
        <taxon>Comamonadaceae</taxon>
        <taxon>Giesbergeria</taxon>
    </lineage>
</organism>
<dbReference type="InterPro" id="IPR004604">
    <property type="entry name" value="DNA_recomb/repair_RecN"/>
</dbReference>
<evidence type="ECO:0000256" key="2">
    <source>
        <dbReference type="ARBA" id="ARBA00009441"/>
    </source>
</evidence>
<dbReference type="NCBIfam" id="TIGR00634">
    <property type="entry name" value="recN"/>
    <property type="match status" value="1"/>
</dbReference>
<keyword evidence="12" id="KW-1185">Reference proteome</keyword>
<keyword evidence="7 9" id="KW-0234">DNA repair</keyword>
<evidence type="ECO:0000256" key="9">
    <source>
        <dbReference type="PIRNR" id="PIRNR003128"/>
    </source>
</evidence>
<protein>
    <recommendedName>
        <fullName evidence="3 9">DNA repair protein RecN</fullName>
    </recommendedName>
    <alternativeName>
        <fullName evidence="8 9">Recombination protein N</fullName>
    </alternativeName>
</protein>
<reference evidence="12" key="1">
    <citation type="journal article" date="2019" name="Int. J. Syst. Evol. Microbiol.">
        <title>The Global Catalogue of Microorganisms (GCM) 10K type strain sequencing project: providing services to taxonomists for standard genome sequencing and annotation.</title>
        <authorList>
            <consortium name="The Broad Institute Genomics Platform"/>
            <consortium name="The Broad Institute Genome Sequencing Center for Infectious Disease"/>
            <person name="Wu L."/>
            <person name="Ma J."/>
        </authorList>
    </citation>
    <scope>NUCLEOTIDE SEQUENCE [LARGE SCALE GENOMIC DNA]</scope>
    <source>
        <strain evidence="12">CCUG 49452</strain>
    </source>
</reference>
<dbReference type="Pfam" id="PF02463">
    <property type="entry name" value="SMC_N"/>
    <property type="match status" value="1"/>
</dbReference>
<keyword evidence="6" id="KW-0067">ATP-binding</keyword>
<dbReference type="InterPro" id="IPR003395">
    <property type="entry name" value="RecF/RecN/SMC_N"/>
</dbReference>
<evidence type="ECO:0000256" key="3">
    <source>
        <dbReference type="ARBA" id="ARBA00021315"/>
    </source>
</evidence>
<proteinExistence type="inferred from homology"/>
<evidence type="ECO:0000313" key="12">
    <source>
        <dbReference type="Proteomes" id="UP001596001"/>
    </source>
</evidence>
<dbReference type="PANTHER" id="PTHR11059">
    <property type="entry name" value="DNA REPAIR PROTEIN RECN"/>
    <property type="match status" value="1"/>
</dbReference>
<evidence type="ECO:0000256" key="7">
    <source>
        <dbReference type="ARBA" id="ARBA00023204"/>
    </source>
</evidence>
<evidence type="ECO:0000256" key="1">
    <source>
        <dbReference type="ARBA" id="ARBA00003618"/>
    </source>
</evidence>
<evidence type="ECO:0000256" key="4">
    <source>
        <dbReference type="ARBA" id="ARBA00022741"/>
    </source>
</evidence>
<evidence type="ECO:0000313" key="11">
    <source>
        <dbReference type="EMBL" id="MFC4787708.1"/>
    </source>
</evidence>
<sequence length="557" mass="60416">MSLKSITLHDFVIVQRLDLELADGFTALTGETGAGKSILIDALQLVLGARADAALVREGASRTDVCAEFDTPLGLRSWLEEAGFGIEEHLLLRRTVDTQGKSRAWINGTPATAAQLRTAGEWLLDIHGQHAWQSLTRPDAVRKLLDAYAGTSTLEVARCWQRWRVARKALEQAQNAQEHGERDRERLQWQIAELDKLAPGMDEWEELNAQHTRLSHAQALLDTAHAALEWLDGEERGALSGLSRASELLQAQEHLEPEFRNLQDMLTSGLAQAEEAVRSLQAYLRHVDLDPQGLLVLDGRVSLWLTLARRYKRPPAELPTLLAGWKQELQRLENGADLVTLEASAQQAAEAYHAAARQLSHQRAKAAPRLSRAITEAMQLLGMRGGHFEVALQPSHSPGADGMDEVVFLMAGHPGATARPLAKIASGGELSRISLAIAVTTSALGEAPTLIFDEVDAGVGGAVAEAVGRLMRQLGQDRQVLAVTHLPQVAAQAHRHLLVAKSSNSQGTSSTVQAVAAAQRVREIARMLGGQQLSPTSLAHAQEMLDMVAPTPMEIAP</sequence>